<comment type="catalytic activity">
    <reaction evidence="1">
        <text>D-fructose 6-phosphate + L-glutamine = D-glucosamine 6-phosphate + L-glutamate</text>
        <dbReference type="Rhea" id="RHEA:13237"/>
        <dbReference type="ChEBI" id="CHEBI:29985"/>
        <dbReference type="ChEBI" id="CHEBI:58359"/>
        <dbReference type="ChEBI" id="CHEBI:58725"/>
        <dbReference type="ChEBI" id="CHEBI:61527"/>
        <dbReference type="EC" id="2.6.1.16"/>
    </reaction>
</comment>
<dbReference type="SUPFAM" id="SSF53697">
    <property type="entry name" value="SIS domain"/>
    <property type="match status" value="1"/>
</dbReference>
<dbReference type="AlphaFoldDB" id="A0A9D2KNS1"/>
<reference evidence="10" key="2">
    <citation type="submission" date="2021-04" db="EMBL/GenBank/DDBJ databases">
        <authorList>
            <person name="Gilroy R."/>
        </authorList>
    </citation>
    <scope>NUCLEOTIDE SEQUENCE</scope>
    <source>
        <strain evidence="10">CHK178-16964</strain>
    </source>
</reference>
<evidence type="ECO:0000256" key="7">
    <source>
        <dbReference type="ARBA" id="ARBA00022962"/>
    </source>
</evidence>
<keyword evidence="7" id="KW-0315">Glutamine amidotransferase</keyword>
<dbReference type="PANTHER" id="PTHR10937:SF0">
    <property type="entry name" value="GLUTAMINE--FRUCTOSE-6-PHOSPHATE TRANSAMINASE (ISOMERIZING)"/>
    <property type="match status" value="1"/>
</dbReference>
<name>A0A9D2KNS1_9FIRM</name>
<dbReference type="Proteomes" id="UP000823900">
    <property type="component" value="Unassembled WGS sequence"/>
</dbReference>
<dbReference type="CDD" id="cd05009">
    <property type="entry name" value="SIS_GlmS_GlmD_2"/>
    <property type="match status" value="1"/>
</dbReference>
<dbReference type="PROSITE" id="PS51278">
    <property type="entry name" value="GATASE_TYPE_2"/>
    <property type="match status" value="1"/>
</dbReference>
<reference evidence="10" key="1">
    <citation type="journal article" date="2021" name="PeerJ">
        <title>Extensive microbial diversity within the chicken gut microbiome revealed by metagenomics and culture.</title>
        <authorList>
            <person name="Gilroy R."/>
            <person name="Ravi A."/>
            <person name="Getino M."/>
            <person name="Pursley I."/>
            <person name="Horton D.L."/>
            <person name="Alikhan N.F."/>
            <person name="Baker D."/>
            <person name="Gharbi K."/>
            <person name="Hall N."/>
            <person name="Watson M."/>
            <person name="Adriaenssens E.M."/>
            <person name="Foster-Nyarko E."/>
            <person name="Jarju S."/>
            <person name="Secka A."/>
            <person name="Antonio M."/>
            <person name="Oren A."/>
            <person name="Chaudhuri R.R."/>
            <person name="La Ragione R."/>
            <person name="Hildebrand F."/>
            <person name="Pallen M.J."/>
        </authorList>
    </citation>
    <scope>NUCLEOTIDE SEQUENCE</scope>
    <source>
        <strain evidence="10">CHK178-16964</strain>
    </source>
</reference>
<dbReference type="SUPFAM" id="SSF56235">
    <property type="entry name" value="N-terminal nucleophile aminohydrolases (Ntn hydrolases)"/>
    <property type="match status" value="1"/>
</dbReference>
<protein>
    <recommendedName>
        <fullName evidence="3">Glutamine--fructose-6-phosphate aminotransferase [isomerizing]</fullName>
        <ecNumber evidence="2">2.6.1.16</ecNumber>
    </recommendedName>
</protein>
<dbReference type="EMBL" id="DWZA01000029">
    <property type="protein sequence ID" value="HJA70615.1"/>
    <property type="molecule type" value="Genomic_DNA"/>
</dbReference>
<sequence length="606" mass="66300">MCGIIGYSGPLNARKVMLDGLAQLEYRGYDSAGIAYFGDDSRIHQIKTTGKVSRLRELCGSLDDEVSHCGIGHTRWATHGGVTQANAHPHTAGRVTLIHNGIIENYHQLTEQYHLEDRLLSQTDSEVAAWVLDSVYDGDPVGSIRRFLPLLEGSYAFCIMFSDRPGEIYAVRTVSPLVAAYTPSGSIVASDLTALIPYTKSYFVVPEGMILKMTPYQVALYDEEGCRKDPEIMVVNWNIDAAMKNGFPHFMLKEIHEQPEALKNTILPRISKGLPDFGDDGISDEIFLECSQIRIVACGTAMHAGMVAKAIMEPLLRIPVTVTIASEFRYENPLIDSKTLVIIISQSGETIDTLAALRLARSMGSKTLAIVNVKGSTIARESDYVFYTHAGPEIAVASTKAYSVQLAGLYMICCRMGLVRGCITKAEGQAFMAELLEAIPAMEEMIKEKDHIKSVVSHLVDQPDAFFIGRGLDYAFSLEGALKLKEISYIHAEAYAAGELKHGTIALIADRVPVIAIATQSSILSKMLSNVREVKARGAFVVLITKEGTAVPDDIADIQIRIPALNDHFTVFPIAVVLQLIAYYASLLKGLNVDQPRNLAKSVTVE</sequence>
<dbReference type="InterPro" id="IPR035490">
    <property type="entry name" value="GlmS/FrlB_SIS"/>
</dbReference>
<gene>
    <name evidence="10" type="primary">glmS</name>
    <name evidence="10" type="ORF">IAA07_03415</name>
</gene>
<keyword evidence="6" id="KW-0677">Repeat</keyword>
<dbReference type="GO" id="GO:0005829">
    <property type="term" value="C:cytosol"/>
    <property type="evidence" value="ECO:0007669"/>
    <property type="project" value="TreeGrafter"/>
</dbReference>
<dbReference type="GO" id="GO:0006002">
    <property type="term" value="P:fructose 6-phosphate metabolic process"/>
    <property type="evidence" value="ECO:0007669"/>
    <property type="project" value="TreeGrafter"/>
</dbReference>
<dbReference type="Gene3D" id="3.40.50.10490">
    <property type="entry name" value="Glucose-6-phosphate isomerase like protein, domain 1"/>
    <property type="match status" value="2"/>
</dbReference>
<dbReference type="GO" id="GO:0004360">
    <property type="term" value="F:glutamine-fructose-6-phosphate transaminase (isomerizing) activity"/>
    <property type="evidence" value="ECO:0007669"/>
    <property type="project" value="UniProtKB-EC"/>
</dbReference>
<evidence type="ECO:0000256" key="2">
    <source>
        <dbReference type="ARBA" id="ARBA00012916"/>
    </source>
</evidence>
<keyword evidence="5 10" id="KW-0808">Transferase</keyword>
<dbReference type="InterPro" id="IPR005855">
    <property type="entry name" value="GFAT"/>
</dbReference>
<feature type="domain" description="Glutamine amidotransferase type-2" evidence="8">
    <location>
        <begin position="2"/>
        <end position="216"/>
    </location>
</feature>
<evidence type="ECO:0000256" key="3">
    <source>
        <dbReference type="ARBA" id="ARBA00016090"/>
    </source>
</evidence>
<dbReference type="GO" id="GO:0006487">
    <property type="term" value="P:protein N-linked glycosylation"/>
    <property type="evidence" value="ECO:0007669"/>
    <property type="project" value="TreeGrafter"/>
</dbReference>
<dbReference type="InterPro" id="IPR017932">
    <property type="entry name" value="GATase_2_dom"/>
</dbReference>
<dbReference type="GO" id="GO:0097367">
    <property type="term" value="F:carbohydrate derivative binding"/>
    <property type="evidence" value="ECO:0007669"/>
    <property type="project" value="InterPro"/>
</dbReference>
<comment type="caution">
    <text evidence="10">The sequence shown here is derived from an EMBL/GenBank/DDBJ whole genome shotgun (WGS) entry which is preliminary data.</text>
</comment>
<evidence type="ECO:0000256" key="4">
    <source>
        <dbReference type="ARBA" id="ARBA00022576"/>
    </source>
</evidence>
<feature type="domain" description="SIS" evidence="9">
    <location>
        <begin position="455"/>
        <end position="596"/>
    </location>
</feature>
<evidence type="ECO:0000259" key="8">
    <source>
        <dbReference type="PROSITE" id="PS51278"/>
    </source>
</evidence>
<dbReference type="CDD" id="cd00714">
    <property type="entry name" value="GFAT"/>
    <property type="match status" value="1"/>
</dbReference>
<dbReference type="InterPro" id="IPR029055">
    <property type="entry name" value="Ntn_hydrolases_N"/>
</dbReference>
<evidence type="ECO:0000256" key="6">
    <source>
        <dbReference type="ARBA" id="ARBA00022737"/>
    </source>
</evidence>
<dbReference type="InterPro" id="IPR047084">
    <property type="entry name" value="GFAT_N"/>
</dbReference>
<dbReference type="NCBIfam" id="TIGR01135">
    <property type="entry name" value="glmS"/>
    <property type="match status" value="1"/>
</dbReference>
<dbReference type="CDD" id="cd05008">
    <property type="entry name" value="SIS_GlmS_GlmD_1"/>
    <property type="match status" value="1"/>
</dbReference>
<dbReference type="PANTHER" id="PTHR10937">
    <property type="entry name" value="GLUCOSAMINE--FRUCTOSE-6-PHOSPHATE AMINOTRANSFERASE, ISOMERIZING"/>
    <property type="match status" value="1"/>
</dbReference>
<evidence type="ECO:0000313" key="11">
    <source>
        <dbReference type="Proteomes" id="UP000823900"/>
    </source>
</evidence>
<dbReference type="FunFam" id="3.40.50.10490:FF:000001">
    <property type="entry name" value="Glutamine--fructose-6-phosphate aminotransferase [isomerizing]"/>
    <property type="match status" value="1"/>
</dbReference>
<evidence type="ECO:0000313" key="10">
    <source>
        <dbReference type="EMBL" id="HJA70615.1"/>
    </source>
</evidence>
<dbReference type="PROSITE" id="PS51464">
    <property type="entry name" value="SIS"/>
    <property type="match status" value="2"/>
</dbReference>
<dbReference type="EC" id="2.6.1.16" evidence="2"/>
<dbReference type="GO" id="GO:0006047">
    <property type="term" value="P:UDP-N-acetylglucosamine metabolic process"/>
    <property type="evidence" value="ECO:0007669"/>
    <property type="project" value="TreeGrafter"/>
</dbReference>
<dbReference type="Pfam" id="PF01380">
    <property type="entry name" value="SIS"/>
    <property type="match status" value="2"/>
</dbReference>
<evidence type="ECO:0000256" key="1">
    <source>
        <dbReference type="ARBA" id="ARBA00001031"/>
    </source>
</evidence>
<dbReference type="Pfam" id="PF13522">
    <property type="entry name" value="GATase_6"/>
    <property type="match status" value="1"/>
</dbReference>
<accession>A0A9D2KNS1</accession>
<dbReference type="Gene3D" id="3.60.20.10">
    <property type="entry name" value="Glutamine Phosphoribosylpyrophosphate, subunit 1, domain 1"/>
    <property type="match status" value="1"/>
</dbReference>
<dbReference type="InterPro" id="IPR001347">
    <property type="entry name" value="SIS_dom"/>
</dbReference>
<feature type="domain" description="SIS" evidence="9">
    <location>
        <begin position="282"/>
        <end position="422"/>
    </location>
</feature>
<organism evidence="10 11">
    <name type="scientific">Candidatus Lachnoclostridium stercoravium</name>
    <dbReference type="NCBI Taxonomy" id="2838633"/>
    <lineage>
        <taxon>Bacteria</taxon>
        <taxon>Bacillati</taxon>
        <taxon>Bacillota</taxon>
        <taxon>Clostridia</taxon>
        <taxon>Lachnospirales</taxon>
        <taxon>Lachnospiraceae</taxon>
    </lineage>
</organism>
<proteinExistence type="predicted"/>
<dbReference type="InterPro" id="IPR035466">
    <property type="entry name" value="GlmS/AgaS_SIS"/>
</dbReference>
<keyword evidence="4 10" id="KW-0032">Aminotransferase</keyword>
<dbReference type="NCBIfam" id="NF001484">
    <property type="entry name" value="PRK00331.1"/>
    <property type="match status" value="1"/>
</dbReference>
<evidence type="ECO:0000259" key="9">
    <source>
        <dbReference type="PROSITE" id="PS51464"/>
    </source>
</evidence>
<dbReference type="InterPro" id="IPR046348">
    <property type="entry name" value="SIS_dom_sf"/>
</dbReference>
<evidence type="ECO:0000256" key="5">
    <source>
        <dbReference type="ARBA" id="ARBA00022679"/>
    </source>
</evidence>